<organism evidence="9">
    <name type="scientific">Nymphaea colorata</name>
    <name type="common">pocket water lily</name>
    <dbReference type="NCBI Taxonomy" id="210225"/>
    <lineage>
        <taxon>Eukaryota</taxon>
        <taxon>Viridiplantae</taxon>
        <taxon>Streptophyta</taxon>
        <taxon>Embryophyta</taxon>
        <taxon>Tracheophyta</taxon>
        <taxon>Spermatophyta</taxon>
        <taxon>Magnoliopsida</taxon>
        <taxon>Nymphaeales</taxon>
        <taxon>Nymphaeaceae</taxon>
        <taxon>Nymphaea</taxon>
    </lineage>
</organism>
<name>A0A5K0ZW95_9MAGN</name>
<keyword evidence="2 6" id="KW-0678">Repressor</keyword>
<dbReference type="PANTHER" id="PTHR33057:SF70">
    <property type="entry name" value="TRANSCRIPTION REPRESSOR-RELATED"/>
    <property type="match status" value="1"/>
</dbReference>
<feature type="region of interest" description="Disordered" evidence="7">
    <location>
        <begin position="121"/>
        <end position="143"/>
    </location>
</feature>
<evidence type="ECO:0000313" key="9">
    <source>
        <dbReference type="EMBL" id="VVV94774.1"/>
    </source>
</evidence>
<comment type="subcellular location">
    <subcellularLocation>
        <location evidence="1 6">Nucleus</location>
    </subcellularLocation>
</comment>
<gene>
    <name evidence="9" type="ORF">NYM_LOCUS11803</name>
</gene>
<dbReference type="PROSITE" id="PS51257">
    <property type="entry name" value="PROKAR_LIPOPROTEIN"/>
    <property type="match status" value="1"/>
</dbReference>
<dbReference type="GO" id="GO:0005634">
    <property type="term" value="C:nucleus"/>
    <property type="evidence" value="ECO:0007669"/>
    <property type="project" value="UniProtKB-SubCell"/>
</dbReference>
<keyword evidence="3 6" id="KW-0805">Transcription regulation</keyword>
<evidence type="ECO:0000256" key="6">
    <source>
        <dbReference type="RuleBase" id="RU367028"/>
    </source>
</evidence>
<evidence type="ECO:0000256" key="1">
    <source>
        <dbReference type="ARBA" id="ARBA00004123"/>
    </source>
</evidence>
<dbReference type="InterPro" id="IPR038933">
    <property type="entry name" value="Ovate"/>
</dbReference>
<evidence type="ECO:0000256" key="2">
    <source>
        <dbReference type="ARBA" id="ARBA00022491"/>
    </source>
</evidence>
<dbReference type="AlphaFoldDB" id="A0A5K0ZW95"/>
<dbReference type="PANTHER" id="PTHR33057">
    <property type="entry name" value="TRANSCRIPTION REPRESSOR OFP7-RELATED"/>
    <property type="match status" value="1"/>
</dbReference>
<comment type="function">
    <text evidence="6">Transcriptional repressor that regulates multiple aspects of plant growth and development.</text>
</comment>
<evidence type="ECO:0000256" key="7">
    <source>
        <dbReference type="SAM" id="MobiDB-lite"/>
    </source>
</evidence>
<keyword evidence="4 6" id="KW-0804">Transcription</keyword>
<evidence type="ECO:0000259" key="8">
    <source>
        <dbReference type="PROSITE" id="PS51754"/>
    </source>
</evidence>
<feature type="region of interest" description="Disordered" evidence="7">
    <location>
        <begin position="26"/>
        <end position="71"/>
    </location>
</feature>
<proteinExistence type="predicted"/>
<sequence>MSTSKRHRHPLVVSVGCGCRGSKIFFPGKQRPSSPSPHPPPSSLLKPQRLLPDAPSPATKQSSSDDLGPSISSSETFALGKSFSDEFSATTDEDDLSGLTFSGLLCQLNELEQSLLAWSTKDPLPRTPSPLPALPPPEKVSGEGRLGESVAVVKTSDDPLADFRWSMLQMIVEKEIVAVDDLRELLRCFLSLNSPQHHDLILRAFVEIWSEFFSPPPRGRHRHHHHDEQRGGVANYTFTPKYL</sequence>
<dbReference type="OrthoDB" id="1928390at2759"/>
<dbReference type="GO" id="GO:0045892">
    <property type="term" value="P:negative regulation of DNA-templated transcription"/>
    <property type="evidence" value="ECO:0007669"/>
    <property type="project" value="UniProtKB-UniRule"/>
</dbReference>
<accession>A0A5K0ZW95</accession>
<protein>
    <recommendedName>
        <fullName evidence="6">Transcription repressor</fullName>
    </recommendedName>
    <alternativeName>
        <fullName evidence="6">Ovate family protein</fullName>
    </alternativeName>
</protein>
<feature type="compositionally biased region" description="Pro residues" evidence="7">
    <location>
        <begin position="125"/>
        <end position="138"/>
    </location>
</feature>
<evidence type="ECO:0000256" key="3">
    <source>
        <dbReference type="ARBA" id="ARBA00023015"/>
    </source>
</evidence>
<feature type="compositionally biased region" description="Low complexity" evidence="7">
    <location>
        <begin position="62"/>
        <end position="71"/>
    </location>
</feature>
<dbReference type="NCBIfam" id="TIGR01568">
    <property type="entry name" value="A_thal_3678"/>
    <property type="match status" value="1"/>
</dbReference>
<dbReference type="Pfam" id="PF04844">
    <property type="entry name" value="Ovate"/>
    <property type="match status" value="1"/>
</dbReference>
<reference evidence="9" key="1">
    <citation type="submission" date="2019-09" db="EMBL/GenBank/DDBJ databases">
        <authorList>
            <person name="Zhang L."/>
        </authorList>
    </citation>
    <scope>NUCLEOTIDE SEQUENCE</scope>
</reference>
<feature type="domain" description="OVATE" evidence="8">
    <location>
        <begin position="152"/>
        <end position="211"/>
    </location>
</feature>
<keyword evidence="5 6" id="KW-0539">Nucleus</keyword>
<dbReference type="PROSITE" id="PS51754">
    <property type="entry name" value="OVATE"/>
    <property type="match status" value="1"/>
</dbReference>
<dbReference type="InterPro" id="IPR006458">
    <property type="entry name" value="Ovate_C"/>
</dbReference>
<dbReference type="EMBL" id="LR721780">
    <property type="protein sequence ID" value="VVV94774.1"/>
    <property type="molecule type" value="Genomic_DNA"/>
</dbReference>
<dbReference type="Gramene" id="NC2G0005400.1">
    <property type="protein sequence ID" value="NC2G0005400.1:cds"/>
    <property type="gene ID" value="NC2G0005400"/>
</dbReference>
<evidence type="ECO:0000256" key="4">
    <source>
        <dbReference type="ARBA" id="ARBA00023163"/>
    </source>
</evidence>
<evidence type="ECO:0000256" key="5">
    <source>
        <dbReference type="ARBA" id="ARBA00023242"/>
    </source>
</evidence>